<dbReference type="PANTHER" id="PTHR43836">
    <property type="entry name" value="CATECHOL O-METHYLTRANSFERASE 1-RELATED"/>
    <property type="match status" value="1"/>
</dbReference>
<dbReference type="GO" id="GO:0032259">
    <property type="term" value="P:methylation"/>
    <property type="evidence" value="ECO:0007669"/>
    <property type="project" value="UniProtKB-KW"/>
</dbReference>
<dbReference type="EMBL" id="BART01022239">
    <property type="protein sequence ID" value="GAG93940.1"/>
    <property type="molecule type" value="Genomic_DNA"/>
</dbReference>
<gene>
    <name evidence="4" type="ORF">S01H4_40769</name>
</gene>
<dbReference type="SUPFAM" id="SSF53335">
    <property type="entry name" value="S-adenosyl-L-methionine-dependent methyltransferases"/>
    <property type="match status" value="1"/>
</dbReference>
<dbReference type="InterPro" id="IPR002935">
    <property type="entry name" value="SAM_O-MeTrfase"/>
</dbReference>
<accession>X1BFZ5</accession>
<dbReference type="InterPro" id="IPR029063">
    <property type="entry name" value="SAM-dependent_MTases_sf"/>
</dbReference>
<evidence type="ECO:0008006" key="5">
    <source>
        <dbReference type="Google" id="ProtNLM"/>
    </source>
</evidence>
<organism evidence="4">
    <name type="scientific">marine sediment metagenome</name>
    <dbReference type="NCBI Taxonomy" id="412755"/>
    <lineage>
        <taxon>unclassified sequences</taxon>
        <taxon>metagenomes</taxon>
        <taxon>ecological metagenomes</taxon>
    </lineage>
</organism>
<feature type="non-terminal residue" evidence="4">
    <location>
        <position position="129"/>
    </location>
</feature>
<dbReference type="GO" id="GO:0008171">
    <property type="term" value="F:O-methyltransferase activity"/>
    <property type="evidence" value="ECO:0007669"/>
    <property type="project" value="InterPro"/>
</dbReference>
<reference evidence="4" key="1">
    <citation type="journal article" date="2014" name="Front. Microbiol.">
        <title>High frequency of phylogenetically diverse reductive dehalogenase-homologous genes in deep subseafloor sedimentary metagenomes.</title>
        <authorList>
            <person name="Kawai M."/>
            <person name="Futagami T."/>
            <person name="Toyoda A."/>
            <person name="Takaki Y."/>
            <person name="Nishi S."/>
            <person name="Hori S."/>
            <person name="Arai W."/>
            <person name="Tsubouchi T."/>
            <person name="Morono Y."/>
            <person name="Uchiyama I."/>
            <person name="Ito T."/>
            <person name="Fujiyama A."/>
            <person name="Inagaki F."/>
            <person name="Takami H."/>
        </authorList>
    </citation>
    <scope>NUCLEOTIDE SEQUENCE</scope>
    <source>
        <strain evidence="4">Expedition CK06-06</strain>
    </source>
</reference>
<sequence>MTTYNDQISSYISSLFAVEDESLLRAREESPKHGLPTINIKPEEGRFLQFLTRSCGARKAVEIGTLGGYSGIWIARGLLPGGKLFSIDKETKHAQVAKEHFAAAGLSEVIQVRVGDAHRILTELSDQGP</sequence>
<dbReference type="Gene3D" id="3.40.50.150">
    <property type="entry name" value="Vaccinia Virus protein VP39"/>
    <property type="match status" value="1"/>
</dbReference>
<name>X1BFZ5_9ZZZZ</name>
<keyword evidence="3" id="KW-0949">S-adenosyl-L-methionine</keyword>
<comment type="caution">
    <text evidence="4">The sequence shown here is derived from an EMBL/GenBank/DDBJ whole genome shotgun (WGS) entry which is preliminary data.</text>
</comment>
<keyword evidence="1" id="KW-0489">Methyltransferase</keyword>
<dbReference type="Pfam" id="PF01596">
    <property type="entry name" value="Methyltransf_3"/>
    <property type="match status" value="1"/>
</dbReference>
<dbReference type="PROSITE" id="PS51682">
    <property type="entry name" value="SAM_OMT_I"/>
    <property type="match status" value="1"/>
</dbReference>
<evidence type="ECO:0000313" key="4">
    <source>
        <dbReference type="EMBL" id="GAG93940.1"/>
    </source>
</evidence>
<keyword evidence="2" id="KW-0808">Transferase</keyword>
<proteinExistence type="predicted"/>
<dbReference type="PANTHER" id="PTHR43836:SF2">
    <property type="entry name" value="CATECHOL O-METHYLTRANSFERASE 1-RELATED"/>
    <property type="match status" value="1"/>
</dbReference>
<evidence type="ECO:0000256" key="3">
    <source>
        <dbReference type="ARBA" id="ARBA00022691"/>
    </source>
</evidence>
<evidence type="ECO:0000256" key="1">
    <source>
        <dbReference type="ARBA" id="ARBA00022603"/>
    </source>
</evidence>
<dbReference type="AlphaFoldDB" id="X1BFZ5"/>
<protein>
    <recommendedName>
        <fullName evidence="5">O-methyltransferase domain-containing protein</fullName>
    </recommendedName>
</protein>
<evidence type="ECO:0000256" key="2">
    <source>
        <dbReference type="ARBA" id="ARBA00022679"/>
    </source>
</evidence>